<reference evidence="3" key="1">
    <citation type="submission" date="2013-08" db="EMBL/GenBank/DDBJ databases">
        <title>Intrasporangium oryzae NRRL B-24470.</title>
        <authorList>
            <person name="Liu H."/>
            <person name="Wang G."/>
        </authorList>
    </citation>
    <scope>NUCLEOTIDE SEQUENCE [LARGE SCALE GENOMIC DNA]</scope>
    <source>
        <strain evidence="3">Q5-1</strain>
    </source>
</reference>
<evidence type="ECO:0000313" key="2">
    <source>
        <dbReference type="EMBL" id="EWT06167.1"/>
    </source>
</evidence>
<sequence length="68" mass="7538">MGTGPCTRSVACAWRAGLPLRTAEAPPRGLVGCRGGLPVRQRHVGAQRRALRTRRHRTRGHRTRQCRG</sequence>
<dbReference type="Proteomes" id="UP000019494">
    <property type="component" value="Unassembled WGS sequence"/>
</dbReference>
<protein>
    <submittedName>
        <fullName evidence="2">Uncharacterized protein</fullName>
    </submittedName>
</protein>
<name>W9GM40_9MICO</name>
<evidence type="ECO:0000313" key="3">
    <source>
        <dbReference type="Proteomes" id="UP000019494"/>
    </source>
</evidence>
<proteinExistence type="predicted"/>
<gene>
    <name evidence="2" type="ORF">N864_23740</name>
</gene>
<accession>W9GM40</accession>
<keyword evidence="3" id="KW-1185">Reference proteome</keyword>
<organism evidence="2 3">
    <name type="scientific">Intrasporangium chromatireducens Q5-1</name>
    <dbReference type="NCBI Taxonomy" id="584657"/>
    <lineage>
        <taxon>Bacteria</taxon>
        <taxon>Bacillati</taxon>
        <taxon>Actinomycetota</taxon>
        <taxon>Actinomycetes</taxon>
        <taxon>Micrococcales</taxon>
        <taxon>Intrasporangiaceae</taxon>
        <taxon>Intrasporangium</taxon>
    </lineage>
</organism>
<dbReference type="AlphaFoldDB" id="W9GM40"/>
<evidence type="ECO:0000256" key="1">
    <source>
        <dbReference type="SAM" id="MobiDB-lite"/>
    </source>
</evidence>
<comment type="caution">
    <text evidence="2">The sequence shown here is derived from an EMBL/GenBank/DDBJ whole genome shotgun (WGS) entry which is preliminary data.</text>
</comment>
<dbReference type="EMBL" id="AWQS01000062">
    <property type="protein sequence ID" value="EWT06167.1"/>
    <property type="molecule type" value="Genomic_DNA"/>
</dbReference>
<feature type="region of interest" description="Disordered" evidence="1">
    <location>
        <begin position="42"/>
        <end position="68"/>
    </location>
</feature>